<dbReference type="Pfam" id="PF00534">
    <property type="entry name" value="Glycos_transf_1"/>
    <property type="match status" value="1"/>
</dbReference>
<keyword evidence="1" id="KW-0328">Glycosyltransferase</keyword>
<dbReference type="SUPFAM" id="SSF53756">
    <property type="entry name" value="UDP-Glycosyltransferase/glycogen phosphorylase"/>
    <property type="match status" value="1"/>
</dbReference>
<evidence type="ECO:0000256" key="2">
    <source>
        <dbReference type="ARBA" id="ARBA00022679"/>
    </source>
</evidence>
<comment type="caution">
    <text evidence="4">The sequence shown here is derived from an EMBL/GenBank/DDBJ whole genome shotgun (WGS) entry which is preliminary data.</text>
</comment>
<dbReference type="CDD" id="cd03801">
    <property type="entry name" value="GT4_PimA-like"/>
    <property type="match status" value="1"/>
</dbReference>
<organism evidence="4 5">
    <name type="scientific">Methylobacterium trifolii</name>
    <dbReference type="NCBI Taxonomy" id="1003092"/>
    <lineage>
        <taxon>Bacteria</taxon>
        <taxon>Pseudomonadati</taxon>
        <taxon>Pseudomonadota</taxon>
        <taxon>Alphaproteobacteria</taxon>
        <taxon>Hyphomicrobiales</taxon>
        <taxon>Methylobacteriaceae</taxon>
        <taxon>Methylobacterium</taxon>
    </lineage>
</organism>
<dbReference type="PANTHER" id="PTHR12526:SF510">
    <property type="entry name" value="D-INOSITOL 3-PHOSPHATE GLYCOSYLTRANSFERASE"/>
    <property type="match status" value="1"/>
</dbReference>
<dbReference type="PANTHER" id="PTHR12526">
    <property type="entry name" value="GLYCOSYLTRANSFERASE"/>
    <property type="match status" value="1"/>
</dbReference>
<name>A0ABQ4U2X7_9HYPH</name>
<feature type="domain" description="Glycosyl transferase family 1" evidence="3">
    <location>
        <begin position="202"/>
        <end position="346"/>
    </location>
</feature>
<dbReference type="RefSeq" id="WP_238183902.1">
    <property type="nucleotide sequence ID" value="NZ_BPRB01000203.1"/>
</dbReference>
<dbReference type="EMBL" id="BPRB01000203">
    <property type="protein sequence ID" value="GJE61338.1"/>
    <property type="molecule type" value="Genomic_DNA"/>
</dbReference>
<evidence type="ECO:0000256" key="1">
    <source>
        <dbReference type="ARBA" id="ARBA00022676"/>
    </source>
</evidence>
<accession>A0ABQ4U2X7</accession>
<evidence type="ECO:0000313" key="4">
    <source>
        <dbReference type="EMBL" id="GJE61338.1"/>
    </source>
</evidence>
<dbReference type="InterPro" id="IPR001296">
    <property type="entry name" value="Glyco_trans_1"/>
</dbReference>
<sequence length="556" mass="60365">MGTQSQQQDRFALLYEADGYSFRNKVMGRQSAGLALVRAIAAERLPQLYAYAGSASAAATLAADLAAHGARETQVAWIPFTNPAGLAEAGLLYRPDPDIAHNAWHRLRTVGPRGYSLCGVTHTTASHGVMEVLADLLTAPVEEWDAVICTSRAVRDSVRAVIEAQAEYLRERLGATRLTLPQIPVIPLGVHCADYAGRAGRREAARAALGIAPDRVVVLFVGRLSFHGKAHPLPMYLGLERVARERPVTLVQAGWFANEPIERAFRDDAHKLCPSVDYRTVDGRDQSRLKLAWDAADIFTSLSDNVQETFGLTPLEAMAAGLPVVVSDWDGYRDTVRDGIDGFRVPTLAPAPGHGGDLADRFDLHVDNYDLYCGHAGQFTAVDVEAAGRAYAMLAGDPDLRARMGAAGAQRARECFDWSHVFGRYRDLWADLGERRRSAPNLQPPLSRRRRPAHDDPFRVFSAYPTAPLGPATRFRRRGPGLDAVVARRELATVAFAKGMLPEPPMLAAILDAMPAEGWIAAGEVVAALPTQPPVLVGRALVWLAKVGALDFRSAP</sequence>
<dbReference type="Gene3D" id="3.40.50.2000">
    <property type="entry name" value="Glycogen Phosphorylase B"/>
    <property type="match status" value="1"/>
</dbReference>
<evidence type="ECO:0000313" key="5">
    <source>
        <dbReference type="Proteomes" id="UP001055057"/>
    </source>
</evidence>
<gene>
    <name evidence="4" type="primary">mshA_18</name>
    <name evidence="4" type="ORF">MPOCJGCO_3460</name>
</gene>
<reference evidence="4" key="2">
    <citation type="submission" date="2021-08" db="EMBL/GenBank/DDBJ databases">
        <authorList>
            <person name="Tani A."/>
            <person name="Ola A."/>
            <person name="Ogura Y."/>
            <person name="Katsura K."/>
            <person name="Hayashi T."/>
        </authorList>
    </citation>
    <scope>NUCLEOTIDE SEQUENCE</scope>
    <source>
        <strain evidence="4">DSM 23632</strain>
    </source>
</reference>
<protein>
    <submittedName>
        <fullName evidence="4">D-inositol-3-phosphate glycosyltransferase</fullName>
    </submittedName>
</protein>
<evidence type="ECO:0000259" key="3">
    <source>
        <dbReference type="Pfam" id="PF00534"/>
    </source>
</evidence>
<dbReference type="Proteomes" id="UP001055057">
    <property type="component" value="Unassembled WGS sequence"/>
</dbReference>
<keyword evidence="2" id="KW-0808">Transferase</keyword>
<reference evidence="4" key="1">
    <citation type="journal article" date="2021" name="Front. Microbiol.">
        <title>Comprehensive Comparative Genomics and Phenotyping of Methylobacterium Species.</title>
        <authorList>
            <person name="Alessa O."/>
            <person name="Ogura Y."/>
            <person name="Fujitani Y."/>
            <person name="Takami H."/>
            <person name="Hayashi T."/>
            <person name="Sahin N."/>
            <person name="Tani A."/>
        </authorList>
    </citation>
    <scope>NUCLEOTIDE SEQUENCE</scope>
    <source>
        <strain evidence="4">DSM 23632</strain>
    </source>
</reference>
<proteinExistence type="predicted"/>
<keyword evidence="5" id="KW-1185">Reference proteome</keyword>